<dbReference type="PANTHER" id="PTHR47706">
    <property type="entry name" value="NMRA-LIKE FAMILY PROTEIN"/>
    <property type="match status" value="1"/>
</dbReference>
<dbReference type="KEGG" id="trg:TRUGW13939_03260"/>
<evidence type="ECO:0000256" key="1">
    <source>
        <dbReference type="ARBA" id="ARBA00005725"/>
    </source>
</evidence>
<organism evidence="5 6">
    <name type="scientific">Talaromyces rugulosus</name>
    <name type="common">Penicillium rugulosum</name>
    <dbReference type="NCBI Taxonomy" id="121627"/>
    <lineage>
        <taxon>Eukaryota</taxon>
        <taxon>Fungi</taxon>
        <taxon>Dikarya</taxon>
        <taxon>Ascomycota</taxon>
        <taxon>Pezizomycotina</taxon>
        <taxon>Eurotiomycetes</taxon>
        <taxon>Eurotiomycetidae</taxon>
        <taxon>Eurotiales</taxon>
        <taxon>Trichocomaceae</taxon>
        <taxon>Talaromyces</taxon>
        <taxon>Talaromyces sect. Islandici</taxon>
    </lineage>
</organism>
<dbReference type="InterPro" id="IPR051609">
    <property type="entry name" value="NmrA/Isoflavone_reductase-like"/>
</dbReference>
<reference evidence="6" key="1">
    <citation type="submission" date="2020-06" db="EMBL/GenBank/DDBJ databases">
        <title>A chromosome-scale genome assembly of Talaromyces rugulosus W13939.</title>
        <authorList>
            <person name="Wang B."/>
            <person name="Guo L."/>
            <person name="Ye K."/>
            <person name="Wang L."/>
        </authorList>
    </citation>
    <scope>NUCLEOTIDE SEQUENCE [LARGE SCALE GENOMIC DNA]</scope>
    <source>
        <strain evidence="6">W13939</strain>
    </source>
</reference>
<evidence type="ECO:0000313" key="6">
    <source>
        <dbReference type="Proteomes" id="UP000509510"/>
    </source>
</evidence>
<evidence type="ECO:0000259" key="4">
    <source>
        <dbReference type="Pfam" id="PF13460"/>
    </source>
</evidence>
<keyword evidence="2" id="KW-0521">NADP</keyword>
<sequence length="269" mass="29697">MVNVAVAGGTGGVGRAIVEVLLTSGHEAFIFSRRQPAQVANTIAVDYNDIEQLNSALQNNQIHTVISAFAVKGDSLSVSQMNLIKAAAKSNTTKRFIPSGVDFLFLILQGCSQCSSTTRRLLPGNGRASKYGLEWTVFHTGIFLDYFGGSSLKSYLQPNVFVVDIQNKVAGIPGDGDALVTFTYTFDLVRFVVASLDLEKWDEESRVVGDEMSWNDFVGLAEETRGSKFEVHYDSVDKLKRFEITELPGHMPLYDNFPRKNFPVVHVNF</sequence>
<dbReference type="OrthoDB" id="10000533at2759"/>
<dbReference type="InterPro" id="IPR016040">
    <property type="entry name" value="NAD(P)-bd_dom"/>
</dbReference>
<evidence type="ECO:0000256" key="2">
    <source>
        <dbReference type="ARBA" id="ARBA00022857"/>
    </source>
</evidence>
<dbReference type="GO" id="GO:0016491">
    <property type="term" value="F:oxidoreductase activity"/>
    <property type="evidence" value="ECO:0007669"/>
    <property type="project" value="UniProtKB-KW"/>
</dbReference>
<keyword evidence="3" id="KW-0560">Oxidoreductase</keyword>
<comment type="similarity">
    <text evidence="1">Belongs to the NmrA-type oxidoreductase family. Isoflavone reductase subfamily.</text>
</comment>
<evidence type="ECO:0000313" key="5">
    <source>
        <dbReference type="EMBL" id="QKX56160.1"/>
    </source>
</evidence>
<dbReference type="PANTHER" id="PTHR47706:SF4">
    <property type="entry name" value="NMRA-LIKE DOMAIN-CONTAINING PROTEIN"/>
    <property type="match status" value="1"/>
</dbReference>
<dbReference type="RefSeq" id="XP_035342338.1">
    <property type="nucleotide sequence ID" value="XM_035486445.1"/>
</dbReference>
<dbReference type="InterPro" id="IPR036291">
    <property type="entry name" value="NAD(P)-bd_dom_sf"/>
</dbReference>
<dbReference type="EMBL" id="CP055899">
    <property type="protein sequence ID" value="QKX56160.1"/>
    <property type="molecule type" value="Genomic_DNA"/>
</dbReference>
<dbReference type="Gene3D" id="3.90.25.10">
    <property type="entry name" value="UDP-galactose 4-epimerase, domain 1"/>
    <property type="match status" value="1"/>
</dbReference>
<evidence type="ECO:0000256" key="3">
    <source>
        <dbReference type="ARBA" id="ARBA00023002"/>
    </source>
</evidence>
<accession>A0A7H8QQD3</accession>
<dbReference type="Gene3D" id="3.40.50.720">
    <property type="entry name" value="NAD(P)-binding Rossmann-like Domain"/>
    <property type="match status" value="1"/>
</dbReference>
<dbReference type="SUPFAM" id="SSF51735">
    <property type="entry name" value="NAD(P)-binding Rossmann-fold domains"/>
    <property type="match status" value="1"/>
</dbReference>
<name>A0A7H8QQD3_TALRU</name>
<dbReference type="Proteomes" id="UP000509510">
    <property type="component" value="Chromosome II"/>
</dbReference>
<gene>
    <name evidence="5" type="ORF">TRUGW13939_03260</name>
</gene>
<dbReference type="Pfam" id="PF13460">
    <property type="entry name" value="NAD_binding_10"/>
    <property type="match status" value="1"/>
</dbReference>
<protein>
    <recommendedName>
        <fullName evidence="4">NAD(P)-binding domain-containing protein</fullName>
    </recommendedName>
</protein>
<keyword evidence="6" id="KW-1185">Reference proteome</keyword>
<dbReference type="AlphaFoldDB" id="A0A7H8QQD3"/>
<dbReference type="GeneID" id="55990765"/>
<feature type="domain" description="NAD(P)-binding" evidence="4">
    <location>
        <begin position="8"/>
        <end position="98"/>
    </location>
</feature>
<proteinExistence type="inferred from homology"/>